<dbReference type="GO" id="GO:0050661">
    <property type="term" value="F:NADP binding"/>
    <property type="evidence" value="ECO:0007669"/>
    <property type="project" value="InterPro"/>
</dbReference>
<dbReference type="InterPro" id="IPR048423">
    <property type="entry name" value="DRL_cat"/>
</dbReference>
<keyword evidence="1" id="KW-0282">Flagellum</keyword>
<dbReference type="RefSeq" id="WP_076979805.1">
    <property type="nucleotide sequence ID" value="NZ_CP019124.1"/>
</dbReference>
<dbReference type="Pfam" id="PF03447">
    <property type="entry name" value="NAD_binding_3"/>
    <property type="match status" value="1"/>
</dbReference>
<keyword evidence="1" id="KW-0969">Cilium</keyword>
<dbReference type="CDD" id="cd11616">
    <property type="entry name" value="SAF_DH_OX_like"/>
    <property type="match status" value="1"/>
</dbReference>
<dbReference type="InterPro" id="IPR005106">
    <property type="entry name" value="Asp/hSer_DH_NAD-bd"/>
</dbReference>
<dbReference type="Pfam" id="PF08666">
    <property type="entry name" value="SAF"/>
    <property type="match status" value="1"/>
</dbReference>
<protein>
    <submittedName>
        <fullName evidence="1">Flagellar biosynthesis protein FlgA</fullName>
    </submittedName>
</protein>
<dbReference type="InterPro" id="IPR036291">
    <property type="entry name" value="NAD(P)-bd_dom_sf"/>
</dbReference>
<dbReference type="PANTHER" id="PTHR37850:SF3">
    <property type="entry name" value="BLR7815 PROTEIN"/>
    <property type="match status" value="1"/>
</dbReference>
<dbReference type="Proteomes" id="UP000187266">
    <property type="component" value="Chromosome"/>
</dbReference>
<dbReference type="InterPro" id="IPR013974">
    <property type="entry name" value="SAF"/>
</dbReference>
<dbReference type="SUPFAM" id="SSF51735">
    <property type="entry name" value="NAD(P)-binding Rossmann-fold domains"/>
    <property type="match status" value="1"/>
</dbReference>
<reference evidence="1 2" key="1">
    <citation type="submission" date="2017-01" db="EMBL/GenBank/DDBJ databases">
        <title>Genomic analysis of Xuhuaishuia manganoxidans DY6-4.</title>
        <authorList>
            <person name="Wang X."/>
        </authorList>
    </citation>
    <scope>NUCLEOTIDE SEQUENCE [LARGE SCALE GENOMIC DNA]</scope>
    <source>
        <strain evidence="1 2">DY6-4</strain>
    </source>
</reference>
<keyword evidence="1" id="KW-0966">Cell projection</keyword>
<dbReference type="PANTHER" id="PTHR37850">
    <property type="entry name" value="STRU PROTEIN"/>
    <property type="match status" value="1"/>
</dbReference>
<accession>A0A1U7DIG6</accession>
<dbReference type="AlphaFoldDB" id="A0A1U7DIG6"/>
<dbReference type="Gene3D" id="3.40.50.720">
    <property type="entry name" value="NAD(P)-binding Rossmann-like Domain"/>
    <property type="match status" value="1"/>
</dbReference>
<keyword evidence="2" id="KW-1185">Reference proteome</keyword>
<dbReference type="SMART" id="SM00858">
    <property type="entry name" value="SAF"/>
    <property type="match status" value="1"/>
</dbReference>
<proteinExistence type="predicted"/>
<dbReference type="GO" id="GO:0016491">
    <property type="term" value="F:oxidoreductase activity"/>
    <property type="evidence" value="ECO:0007669"/>
    <property type="project" value="InterPro"/>
</dbReference>
<dbReference type="Pfam" id="PF21135">
    <property type="entry name" value="DRL_cat"/>
    <property type="match status" value="1"/>
</dbReference>
<evidence type="ECO:0000313" key="1">
    <source>
        <dbReference type="EMBL" id="APX89784.1"/>
    </source>
</evidence>
<gene>
    <name evidence="1" type="ORF">BV394_08705</name>
</gene>
<name>A0A1U7DIG6_9RHOB</name>
<sequence>MSLYRQLLARQEERRPIRVGVIGAGKFGTMFLSQAGRLPGVHVVGVADLSVDRARSNLALAEWPAEKYAARSLDEAAASGTTCVLEDSGALIRHPLVDIVVECTGDPVVAARHLVAAFDAGKHVISATVEADAVCGAALAKRARDAGVIYSMAYGDQPAMTCELVDWARTCGFEVAAAGRGHKWRPEYRHSTPETVWGHWGLTQEQADRGRLNPKMFNSFLDGTKPAIESAAIANACGLDAPENGLAYPAGRIDELPQIMKPRSEGGQLDGPGMVEVLNSLDANGDPIDYEIRMGVWVCVKAVTDYQRHCFEEYKVISDDSGRYICNYKRWHLIGLELGLSVANVGIRGEATGTADSFRADVVAVAKRDLKAGEMLDGEGGYTVAGQLRPSRLSVGMGALPLGLTGNVKLVRDVKVDTILTYDDVQLDEDVTAVKLRREVEAMVEG</sequence>
<evidence type="ECO:0000313" key="2">
    <source>
        <dbReference type="Proteomes" id="UP000187266"/>
    </source>
</evidence>
<accession>A0A2M9DBA4</accession>
<dbReference type="EMBL" id="CP019124">
    <property type="protein sequence ID" value="APX89784.1"/>
    <property type="molecule type" value="Genomic_DNA"/>
</dbReference>
<dbReference type="OrthoDB" id="9777844at2"/>
<organism evidence="1 2">
    <name type="scientific">Brevirhabdus pacifica</name>
    <dbReference type="NCBI Taxonomy" id="1267768"/>
    <lineage>
        <taxon>Bacteria</taxon>
        <taxon>Pseudomonadati</taxon>
        <taxon>Pseudomonadota</taxon>
        <taxon>Alphaproteobacteria</taxon>
        <taxon>Rhodobacterales</taxon>
        <taxon>Paracoccaceae</taxon>
        <taxon>Brevirhabdus</taxon>
    </lineage>
</organism>